<keyword evidence="4 10" id="KW-0349">Heme</keyword>
<evidence type="ECO:0000256" key="6">
    <source>
        <dbReference type="ARBA" id="ARBA00023002"/>
    </source>
</evidence>
<dbReference type="PRINTS" id="PR00385">
    <property type="entry name" value="P450"/>
</dbReference>
<dbReference type="OrthoDB" id="1055148at2759"/>
<dbReference type="EMBL" id="MCFN01000233">
    <property type="protein sequence ID" value="OXB62105.1"/>
    <property type="molecule type" value="Genomic_DNA"/>
</dbReference>
<dbReference type="GO" id="GO:0016020">
    <property type="term" value="C:membrane"/>
    <property type="evidence" value="ECO:0007669"/>
    <property type="project" value="UniProtKB-SubCell"/>
</dbReference>
<keyword evidence="9" id="KW-0472">Membrane</keyword>
<evidence type="ECO:0000256" key="4">
    <source>
        <dbReference type="ARBA" id="ARBA00022617"/>
    </source>
</evidence>
<evidence type="ECO:0000256" key="9">
    <source>
        <dbReference type="ARBA" id="ARBA00023136"/>
    </source>
</evidence>
<dbReference type="FunFam" id="1.10.630.10:FF:000004">
    <property type="entry name" value="cytochrome P450 2D15 isoform X1"/>
    <property type="match status" value="1"/>
</dbReference>
<dbReference type="PRINTS" id="PR00463">
    <property type="entry name" value="EP450I"/>
</dbReference>
<dbReference type="Proteomes" id="UP000198323">
    <property type="component" value="Unassembled WGS sequence"/>
</dbReference>
<evidence type="ECO:0000256" key="8">
    <source>
        <dbReference type="ARBA" id="ARBA00023033"/>
    </source>
</evidence>
<evidence type="ECO:0000256" key="5">
    <source>
        <dbReference type="ARBA" id="ARBA00022723"/>
    </source>
</evidence>
<evidence type="ECO:0000256" key="10">
    <source>
        <dbReference type="PIRSR" id="PIRSR602401-1"/>
    </source>
</evidence>
<evidence type="ECO:0000313" key="12">
    <source>
        <dbReference type="EMBL" id="OXB62105.1"/>
    </source>
</evidence>
<sequence length="468" mass="53273">MQWKRRQLPPGPAPFPLFGNLLQMKFRIHHDILKEMAKKYGNIFTLWLLSTPVVVLQGYQAVKEGMTAHAEEVAGRPLSRPFKVMTNGNGVMFSNGHLWKQQRRFGLITMRKMGVGKQSQECQIQEEARHLVQYLQNTKGKALDPAVPVTHAVSNVICALILGHRFSIEDKRFLRLVEAVDNISAFANSTSFYVHDRLPWIATHFLTTCKKAIASIDFVRVLLEEEVESHKEKGNINENQDFIDYYLDQMAKSREDAGATYDKANLVQTIFDLFLAGTETTATTLRWALLYMVAYPDVQEKVHMELDAVLGSSHLICYADRKNLPYTNAVIHEIQRYSNIVLIALPRHTVKDTELLGFPIPKDTTVLVNIDSVLADPEKWETPNQFNPGHFLDKDGNFVHREAFLPFSIGHRACMGELLARLELFIFFCTLLQAFTFTLPDGVKEVNTKFVFSSTMKPPPHQLCAIPR</sequence>
<dbReference type="GO" id="GO:0020037">
    <property type="term" value="F:heme binding"/>
    <property type="evidence" value="ECO:0007669"/>
    <property type="project" value="InterPro"/>
</dbReference>
<dbReference type="InterPro" id="IPR036396">
    <property type="entry name" value="Cyt_P450_sf"/>
</dbReference>
<dbReference type="SUPFAM" id="SSF48264">
    <property type="entry name" value="Cytochrome P450"/>
    <property type="match status" value="1"/>
</dbReference>
<dbReference type="AlphaFoldDB" id="A0A226N3C6"/>
<dbReference type="Gene3D" id="1.10.630.10">
    <property type="entry name" value="Cytochrome P450"/>
    <property type="match status" value="1"/>
</dbReference>
<keyword evidence="7 10" id="KW-0408">Iron</keyword>
<comment type="cofactor">
    <cofactor evidence="1 10">
        <name>heme</name>
        <dbReference type="ChEBI" id="CHEBI:30413"/>
    </cofactor>
</comment>
<evidence type="ECO:0008006" key="14">
    <source>
        <dbReference type="Google" id="ProtNLM"/>
    </source>
</evidence>
<organism evidence="12 13">
    <name type="scientific">Callipepla squamata</name>
    <name type="common">Scaled quail</name>
    <dbReference type="NCBI Taxonomy" id="9009"/>
    <lineage>
        <taxon>Eukaryota</taxon>
        <taxon>Metazoa</taxon>
        <taxon>Chordata</taxon>
        <taxon>Craniata</taxon>
        <taxon>Vertebrata</taxon>
        <taxon>Euteleostomi</taxon>
        <taxon>Archelosauria</taxon>
        <taxon>Archosauria</taxon>
        <taxon>Dinosauria</taxon>
        <taxon>Saurischia</taxon>
        <taxon>Theropoda</taxon>
        <taxon>Coelurosauria</taxon>
        <taxon>Aves</taxon>
        <taxon>Neognathae</taxon>
        <taxon>Galloanserae</taxon>
        <taxon>Galliformes</taxon>
        <taxon>Odontophoridae</taxon>
        <taxon>Callipepla</taxon>
    </lineage>
</organism>
<evidence type="ECO:0000256" key="7">
    <source>
        <dbReference type="ARBA" id="ARBA00023004"/>
    </source>
</evidence>
<dbReference type="STRING" id="9009.A0A226N3C6"/>
<keyword evidence="13" id="KW-1185">Reference proteome</keyword>
<feature type="binding site" description="axial binding residue" evidence="10">
    <location>
        <position position="414"/>
    </location>
    <ligand>
        <name>heme</name>
        <dbReference type="ChEBI" id="CHEBI:30413"/>
    </ligand>
    <ligandPart>
        <name>Fe</name>
        <dbReference type="ChEBI" id="CHEBI:18248"/>
    </ligandPart>
</feature>
<name>A0A226N3C6_CALSU</name>
<protein>
    <recommendedName>
        <fullName evidence="14">CP2J6 protein</fullName>
    </recommendedName>
</protein>
<dbReference type="InterPro" id="IPR017972">
    <property type="entry name" value="Cyt_P450_CS"/>
</dbReference>
<dbReference type="InterPro" id="IPR050182">
    <property type="entry name" value="Cytochrome_P450_fam2"/>
</dbReference>
<dbReference type="InterPro" id="IPR001128">
    <property type="entry name" value="Cyt_P450"/>
</dbReference>
<keyword evidence="8 11" id="KW-0503">Monooxygenase</keyword>
<accession>A0A226N3C6</accession>
<dbReference type="PROSITE" id="PS00086">
    <property type="entry name" value="CYTOCHROME_P450"/>
    <property type="match status" value="1"/>
</dbReference>
<dbReference type="GO" id="GO:0005506">
    <property type="term" value="F:iron ion binding"/>
    <property type="evidence" value="ECO:0007669"/>
    <property type="project" value="InterPro"/>
</dbReference>
<dbReference type="GO" id="GO:0005737">
    <property type="term" value="C:cytoplasm"/>
    <property type="evidence" value="ECO:0007669"/>
    <property type="project" value="TreeGrafter"/>
</dbReference>
<keyword evidence="6 11" id="KW-0560">Oxidoreductase</keyword>
<dbReference type="InterPro" id="IPR002401">
    <property type="entry name" value="Cyt_P450_E_grp-I"/>
</dbReference>
<comment type="similarity">
    <text evidence="3 11">Belongs to the cytochrome P450 family.</text>
</comment>
<dbReference type="PANTHER" id="PTHR24300">
    <property type="entry name" value="CYTOCHROME P450 508A4-RELATED"/>
    <property type="match status" value="1"/>
</dbReference>
<dbReference type="GO" id="GO:0016712">
    <property type="term" value="F:oxidoreductase activity, acting on paired donors, with incorporation or reduction of molecular oxygen, reduced flavin or flavoprotein as one donor, and incorporation of one atom of oxygen"/>
    <property type="evidence" value="ECO:0007669"/>
    <property type="project" value="TreeGrafter"/>
</dbReference>
<proteinExistence type="inferred from homology"/>
<evidence type="ECO:0000256" key="2">
    <source>
        <dbReference type="ARBA" id="ARBA00004370"/>
    </source>
</evidence>
<comment type="caution">
    <text evidence="12">The sequence shown here is derived from an EMBL/GenBank/DDBJ whole genome shotgun (WGS) entry which is preliminary data.</text>
</comment>
<dbReference type="PANTHER" id="PTHR24300:SF134">
    <property type="entry name" value="CYTOCHROME P450, FAMILY 2, SUBFAMILY AB, POLYPEPTIDE 2-RELATED"/>
    <property type="match status" value="1"/>
</dbReference>
<evidence type="ECO:0000256" key="1">
    <source>
        <dbReference type="ARBA" id="ARBA00001971"/>
    </source>
</evidence>
<evidence type="ECO:0000256" key="11">
    <source>
        <dbReference type="RuleBase" id="RU000461"/>
    </source>
</evidence>
<dbReference type="GO" id="GO:0006082">
    <property type="term" value="P:organic acid metabolic process"/>
    <property type="evidence" value="ECO:0007669"/>
    <property type="project" value="TreeGrafter"/>
</dbReference>
<dbReference type="GO" id="GO:0006805">
    <property type="term" value="P:xenobiotic metabolic process"/>
    <property type="evidence" value="ECO:0007669"/>
    <property type="project" value="TreeGrafter"/>
</dbReference>
<reference evidence="12 13" key="1">
    <citation type="submission" date="2016-07" db="EMBL/GenBank/DDBJ databases">
        <title>Disparate Historic Effective Population Sizes Predicted by Modern Levels of Genome Diversity for the Scaled Quail (Callipepla squamata) and the Northern Bobwhite (Colinus virginianus): Inferences from First and Second Generation Draft Genome Assemblies for Sympatric New World Quail.</title>
        <authorList>
            <person name="Oldeschulte D.L."/>
            <person name="Halley Y.A."/>
            <person name="Bhattarai E.K."/>
            <person name="Brashear W.A."/>
            <person name="Hill J."/>
            <person name="Metz R.P."/>
            <person name="Johnson C.D."/>
            <person name="Rollins D."/>
            <person name="Peterson M.J."/>
            <person name="Bickhart D.M."/>
            <person name="Decker J.E."/>
            <person name="Seabury C.M."/>
        </authorList>
    </citation>
    <scope>NUCLEOTIDE SEQUENCE [LARGE SCALE GENOMIC DNA]</scope>
    <source>
        <strain evidence="12 13">Texas</strain>
        <tissue evidence="12">Leg muscle</tissue>
    </source>
</reference>
<evidence type="ECO:0000313" key="13">
    <source>
        <dbReference type="Proteomes" id="UP000198323"/>
    </source>
</evidence>
<evidence type="ECO:0000256" key="3">
    <source>
        <dbReference type="ARBA" id="ARBA00010617"/>
    </source>
</evidence>
<comment type="subcellular location">
    <subcellularLocation>
        <location evidence="2">Membrane</location>
    </subcellularLocation>
</comment>
<gene>
    <name evidence="12" type="ORF">ASZ78_010510</name>
</gene>
<keyword evidence="5 10" id="KW-0479">Metal-binding</keyword>
<dbReference type="Pfam" id="PF00067">
    <property type="entry name" value="p450"/>
    <property type="match status" value="1"/>
</dbReference>